<proteinExistence type="predicted"/>
<sequence>MRQYPGFRLVLAATVALPLAAPVAAQEIRPSLQNSFRLGSGGSSLCQVQSRSVDPAIKGMFDRAYAIVCRDAATPIGRIYALRRNAGDDPVARLAALRGAGTACEAAAAATVPDLAGATLAQCRLTTGDVPYHAYAFTRGRTTYAAEGLAGYDGALQLGLRTIVADRILPGDIEVATTGSGDPAAFARVQAGSLDIDQALAEGYRRNNSGSYAEAAEFFDTLLQRAEGGTSGSVNQRQLGEYVINRALQKSNLGDFAEADALFAQAARIPTADPVQLRLRRNFHVLHLLNQRLLPDAVAELAAPLPTQEGGMP</sequence>
<keyword evidence="1" id="KW-0732">Signal</keyword>
<feature type="non-terminal residue" evidence="2">
    <location>
        <position position="313"/>
    </location>
</feature>
<feature type="signal peptide" evidence="1">
    <location>
        <begin position="1"/>
        <end position="25"/>
    </location>
</feature>
<gene>
    <name evidence="2" type="ORF">FOY91_20150</name>
</gene>
<evidence type="ECO:0000313" key="3">
    <source>
        <dbReference type="Proteomes" id="UP000318681"/>
    </source>
</evidence>
<dbReference type="Proteomes" id="UP000318681">
    <property type="component" value="Unassembled WGS sequence"/>
</dbReference>
<accession>A0A558QSB9</accession>
<keyword evidence="3" id="KW-1185">Reference proteome</keyword>
<organism evidence="2 3">
    <name type="scientific">Alterirhizorhabdus solaris</name>
    <dbReference type="NCBI Taxonomy" id="2529389"/>
    <lineage>
        <taxon>Bacteria</taxon>
        <taxon>Pseudomonadati</taxon>
        <taxon>Pseudomonadota</taxon>
        <taxon>Alphaproteobacteria</taxon>
        <taxon>Sphingomonadales</taxon>
        <taxon>Rhizorhabdaceae</taxon>
        <taxon>Alterirhizorhabdus</taxon>
    </lineage>
</organism>
<dbReference type="AlphaFoldDB" id="A0A558QSB9"/>
<comment type="caution">
    <text evidence="2">The sequence shown here is derived from an EMBL/GenBank/DDBJ whole genome shotgun (WGS) entry which is preliminary data.</text>
</comment>
<feature type="chain" id="PRO_5021968568" evidence="1">
    <location>
        <begin position="26"/>
        <end position="313"/>
    </location>
</feature>
<reference evidence="2 3" key="1">
    <citation type="submission" date="2019-07" db="EMBL/GenBank/DDBJ databases">
        <title>Sphingomonas solaris sp. nov., isolated from a solar panel from Boston, Massachusetts.</title>
        <authorList>
            <person name="Tanner K."/>
            <person name="Pascual J."/>
            <person name="Mancuso C."/>
            <person name="Pereto J."/>
            <person name="Khalil A."/>
            <person name="Vilanova C."/>
        </authorList>
    </citation>
    <scope>NUCLEOTIDE SEQUENCE [LARGE SCALE GENOMIC DNA]</scope>
    <source>
        <strain evidence="2 3">R4DWN</strain>
    </source>
</reference>
<evidence type="ECO:0000313" key="2">
    <source>
        <dbReference type="EMBL" id="TVV70015.1"/>
    </source>
</evidence>
<name>A0A558QSB9_9SPHN</name>
<evidence type="ECO:0000256" key="1">
    <source>
        <dbReference type="SAM" id="SignalP"/>
    </source>
</evidence>
<protein>
    <submittedName>
        <fullName evidence="2">CHAT domain-containing protein</fullName>
    </submittedName>
</protein>
<dbReference type="EMBL" id="VNIM01000150">
    <property type="protein sequence ID" value="TVV70015.1"/>
    <property type="molecule type" value="Genomic_DNA"/>
</dbReference>